<dbReference type="SUPFAM" id="SSF75005">
    <property type="entry name" value="Arabinanase/levansucrase/invertase"/>
    <property type="match status" value="1"/>
</dbReference>
<gene>
    <name evidence="5" type="ORF">FHS16_001460</name>
</gene>
<comment type="similarity">
    <text evidence="1 4">Belongs to the glycosyl hydrolase 43 family.</text>
</comment>
<sequence length="297" mass="33312">METKRKLIPVQEGPWQLLFQPQMTGNYVNDHSLVAAADGSWHLFGITSLLEGINPEHERYFVHGWGSTLLGGLTNEAKTMDHGTRAWAPGVIGHGGRYFMLYGPSPTKLAVSSDLHHWMNHEPELVGEPLEACHRDHMVMQLNEETWLMYAVGVKEGRGCVSVFVSNNMIQWRFVQYALVTEQSAPLRPAWGAVESPFAFKHEGYYYLFITYTDCSKDNYNDTVVFRSSNPYDFGSYDGAGGGLKMITRLFGHGSEVILNQGDGHWYMTTCGWRGMGTPHEGAVSIARLAWKEEGCP</sequence>
<evidence type="ECO:0000313" key="5">
    <source>
        <dbReference type="EMBL" id="MBB3151417.1"/>
    </source>
</evidence>
<evidence type="ECO:0000313" key="6">
    <source>
        <dbReference type="Proteomes" id="UP000518605"/>
    </source>
</evidence>
<reference evidence="5 6" key="1">
    <citation type="submission" date="2020-08" db="EMBL/GenBank/DDBJ databases">
        <title>Genomic Encyclopedia of Type Strains, Phase III (KMG-III): the genomes of soil and plant-associated and newly described type strains.</title>
        <authorList>
            <person name="Whitman W."/>
        </authorList>
    </citation>
    <scope>NUCLEOTIDE SEQUENCE [LARGE SCALE GENOMIC DNA]</scope>
    <source>
        <strain evidence="5 6">CECT 8234</strain>
    </source>
</reference>
<evidence type="ECO:0000256" key="1">
    <source>
        <dbReference type="ARBA" id="ARBA00009865"/>
    </source>
</evidence>
<name>A0A7W5C5Q4_9BACL</name>
<evidence type="ECO:0000256" key="4">
    <source>
        <dbReference type="RuleBase" id="RU361187"/>
    </source>
</evidence>
<dbReference type="Gene3D" id="2.115.10.20">
    <property type="entry name" value="Glycosyl hydrolase domain, family 43"/>
    <property type="match status" value="2"/>
</dbReference>
<protein>
    <submittedName>
        <fullName evidence="5">Beta-fructofuranosidase</fullName>
        <ecNumber evidence="5">3.2.1.26</ecNumber>
    </submittedName>
</protein>
<dbReference type="RefSeq" id="WP_183560332.1">
    <property type="nucleotide sequence ID" value="NZ_CBCSLB010000002.1"/>
</dbReference>
<dbReference type="Pfam" id="PF04616">
    <property type="entry name" value="Glyco_hydro_43"/>
    <property type="match status" value="1"/>
</dbReference>
<organism evidence="5 6">
    <name type="scientific">Paenibacillus endophyticus</name>
    <dbReference type="NCBI Taxonomy" id="1294268"/>
    <lineage>
        <taxon>Bacteria</taxon>
        <taxon>Bacillati</taxon>
        <taxon>Bacillota</taxon>
        <taxon>Bacilli</taxon>
        <taxon>Bacillales</taxon>
        <taxon>Paenibacillaceae</taxon>
        <taxon>Paenibacillus</taxon>
    </lineage>
</organism>
<dbReference type="InterPro" id="IPR006710">
    <property type="entry name" value="Glyco_hydro_43"/>
</dbReference>
<dbReference type="AlphaFoldDB" id="A0A7W5C5Q4"/>
<keyword evidence="6" id="KW-1185">Reference proteome</keyword>
<proteinExistence type="inferred from homology"/>
<dbReference type="GO" id="GO:0005975">
    <property type="term" value="P:carbohydrate metabolic process"/>
    <property type="evidence" value="ECO:0007669"/>
    <property type="project" value="InterPro"/>
</dbReference>
<dbReference type="EC" id="3.2.1.26" evidence="5"/>
<comment type="caution">
    <text evidence="5">The sequence shown here is derived from an EMBL/GenBank/DDBJ whole genome shotgun (WGS) entry which is preliminary data.</text>
</comment>
<dbReference type="GO" id="GO:0004564">
    <property type="term" value="F:beta-fructofuranosidase activity"/>
    <property type="evidence" value="ECO:0007669"/>
    <property type="project" value="UniProtKB-EC"/>
</dbReference>
<evidence type="ECO:0000256" key="2">
    <source>
        <dbReference type="ARBA" id="ARBA00022801"/>
    </source>
</evidence>
<keyword evidence="2 4" id="KW-0378">Hydrolase</keyword>
<keyword evidence="3 4" id="KW-0326">Glycosidase</keyword>
<dbReference type="Proteomes" id="UP000518605">
    <property type="component" value="Unassembled WGS sequence"/>
</dbReference>
<dbReference type="EMBL" id="JACHXW010000003">
    <property type="protein sequence ID" value="MBB3151417.1"/>
    <property type="molecule type" value="Genomic_DNA"/>
</dbReference>
<dbReference type="InterPro" id="IPR023296">
    <property type="entry name" value="Glyco_hydro_beta-prop_sf"/>
</dbReference>
<accession>A0A7W5C5Q4</accession>
<evidence type="ECO:0000256" key="3">
    <source>
        <dbReference type="ARBA" id="ARBA00023295"/>
    </source>
</evidence>